<reference key="1">
    <citation type="submission" date="2007-01" db="EMBL/GenBank/DDBJ databases">
        <title>The Genome Sequence of Puccinia graminis f. sp. tritici Strain CRL 75-36-700-3.</title>
        <authorList>
            <consortium name="The Broad Institute Genome Sequencing Platform"/>
            <person name="Birren B."/>
            <person name="Lander E."/>
            <person name="Galagan J."/>
            <person name="Nusbaum C."/>
            <person name="Devon K."/>
            <person name="Cuomo C."/>
            <person name="Jaffe D."/>
            <person name="Butler J."/>
            <person name="Alvarez P."/>
            <person name="Gnerre S."/>
            <person name="Grabherr M."/>
            <person name="Mauceli E."/>
            <person name="Brockman W."/>
            <person name="Young S."/>
            <person name="LaButti K."/>
            <person name="Sykes S."/>
            <person name="DeCaprio D."/>
            <person name="Crawford M."/>
            <person name="Koehrsen M."/>
            <person name="Engels R."/>
            <person name="Montgomery P."/>
            <person name="Pearson M."/>
            <person name="Howarth C."/>
            <person name="Larson L."/>
            <person name="White J."/>
            <person name="Zeng Q."/>
            <person name="Kodira C."/>
            <person name="Yandava C."/>
            <person name="Alvarado L."/>
            <person name="O'Leary S."/>
            <person name="Szabo L."/>
            <person name="Dean R."/>
            <person name="Schein J."/>
        </authorList>
    </citation>
    <scope>NUCLEOTIDE SEQUENCE</scope>
    <source>
        <strain>CRL 75-36-700-3</strain>
    </source>
</reference>
<keyword evidence="1" id="KW-1133">Transmembrane helix</keyword>
<dbReference type="EMBL" id="DS178314">
    <property type="protein sequence ID" value="EFP88536.1"/>
    <property type="molecule type" value="Genomic_DNA"/>
</dbReference>
<sequence length="112" mass="11911">MCYDKGATVSVMRERVVGFSKVRVRWCVWRGKGTPAPTIEQKAKARRLTSLAVATFFRGAVGTFLAGFLTGAGFSAFLTDAGFSAAGFLVVVLLAGLAVLEAGFCEIFPKVL</sequence>
<dbReference type="AlphaFoldDB" id="E3KW61"/>
<feature type="transmembrane region" description="Helical" evidence="1">
    <location>
        <begin position="51"/>
        <end position="77"/>
    </location>
</feature>
<keyword evidence="1" id="KW-0472">Membrane</keyword>
<dbReference type="InParanoid" id="E3KW61"/>
<dbReference type="HOGENOM" id="CLU_2147096_0_0_1"/>
<dbReference type="GeneID" id="10541002"/>
<proteinExistence type="predicted"/>
<organism evidence="2 3">
    <name type="scientific">Puccinia graminis f. sp. tritici (strain CRL 75-36-700-3 / race SCCL)</name>
    <name type="common">Black stem rust fungus</name>
    <dbReference type="NCBI Taxonomy" id="418459"/>
    <lineage>
        <taxon>Eukaryota</taxon>
        <taxon>Fungi</taxon>
        <taxon>Dikarya</taxon>
        <taxon>Basidiomycota</taxon>
        <taxon>Pucciniomycotina</taxon>
        <taxon>Pucciniomycetes</taxon>
        <taxon>Pucciniales</taxon>
        <taxon>Pucciniaceae</taxon>
        <taxon>Puccinia</taxon>
    </lineage>
</organism>
<accession>E3KW61</accession>
<evidence type="ECO:0000313" key="3">
    <source>
        <dbReference type="Proteomes" id="UP000008783"/>
    </source>
</evidence>
<reference evidence="3" key="2">
    <citation type="journal article" date="2011" name="Proc. Natl. Acad. Sci. U.S.A.">
        <title>Obligate biotrophy features unraveled by the genomic analysis of rust fungi.</title>
        <authorList>
            <person name="Duplessis S."/>
            <person name="Cuomo C.A."/>
            <person name="Lin Y.-C."/>
            <person name="Aerts A."/>
            <person name="Tisserant E."/>
            <person name="Veneault-Fourrey C."/>
            <person name="Joly D.L."/>
            <person name="Hacquard S."/>
            <person name="Amselem J."/>
            <person name="Cantarel B.L."/>
            <person name="Chiu R."/>
            <person name="Coutinho P.M."/>
            <person name="Feau N."/>
            <person name="Field M."/>
            <person name="Frey P."/>
            <person name="Gelhaye E."/>
            <person name="Goldberg J."/>
            <person name="Grabherr M.G."/>
            <person name="Kodira C.D."/>
            <person name="Kohler A."/>
            <person name="Kuees U."/>
            <person name="Lindquist E.A."/>
            <person name="Lucas S.M."/>
            <person name="Mago R."/>
            <person name="Mauceli E."/>
            <person name="Morin E."/>
            <person name="Murat C."/>
            <person name="Pangilinan J.L."/>
            <person name="Park R."/>
            <person name="Pearson M."/>
            <person name="Quesneville H."/>
            <person name="Rouhier N."/>
            <person name="Sakthikumar S."/>
            <person name="Salamov A.A."/>
            <person name="Schmutz J."/>
            <person name="Selles B."/>
            <person name="Shapiro H."/>
            <person name="Tanguay P."/>
            <person name="Tuskan G.A."/>
            <person name="Henrissat B."/>
            <person name="Van de Peer Y."/>
            <person name="Rouze P."/>
            <person name="Ellis J.G."/>
            <person name="Dodds P.N."/>
            <person name="Schein J.E."/>
            <person name="Zhong S."/>
            <person name="Hamelin R.C."/>
            <person name="Grigoriev I.V."/>
            <person name="Szabo L.J."/>
            <person name="Martin F."/>
        </authorList>
    </citation>
    <scope>NUCLEOTIDE SEQUENCE [LARGE SCALE GENOMIC DNA]</scope>
    <source>
        <strain evidence="3">CRL 75-36-700-3 / race SCCL</strain>
    </source>
</reference>
<dbReference type="Proteomes" id="UP000008783">
    <property type="component" value="Unassembled WGS sequence"/>
</dbReference>
<protein>
    <submittedName>
        <fullName evidence="2">Uncharacterized protein</fullName>
    </submittedName>
</protein>
<keyword evidence="3" id="KW-1185">Reference proteome</keyword>
<evidence type="ECO:0000313" key="2">
    <source>
        <dbReference type="EMBL" id="EFP88536.1"/>
    </source>
</evidence>
<name>E3KW61_PUCGT</name>
<dbReference type="KEGG" id="pgr:PGTG_14114"/>
<gene>
    <name evidence="2" type="ORF">PGTG_14114</name>
</gene>
<evidence type="ECO:0000256" key="1">
    <source>
        <dbReference type="SAM" id="Phobius"/>
    </source>
</evidence>
<dbReference type="RefSeq" id="XP_003332955.1">
    <property type="nucleotide sequence ID" value="XM_003332907.1"/>
</dbReference>
<keyword evidence="1" id="KW-0812">Transmembrane</keyword>
<dbReference type="VEuPathDB" id="FungiDB:PGTG_14114"/>
<feature type="transmembrane region" description="Helical" evidence="1">
    <location>
        <begin position="83"/>
        <end position="104"/>
    </location>
</feature>